<evidence type="ECO:0000259" key="11">
    <source>
        <dbReference type="Pfam" id="PF08436"/>
    </source>
</evidence>
<feature type="binding site" evidence="9">
    <location>
        <position position="243"/>
    </location>
    <ligand>
        <name>NADPH</name>
        <dbReference type="ChEBI" id="CHEBI:57783"/>
    </ligand>
</feature>
<dbReference type="EMBL" id="CM001368">
    <property type="protein sequence ID" value="EHJ48690.1"/>
    <property type="molecule type" value="Genomic_DNA"/>
</dbReference>
<comment type="function">
    <text evidence="9">Catalyzes the NADPH-dependent rearrangement and reduction of 1-deoxy-D-xylulose-5-phosphate (DXP) to 2-C-methyl-D-erythritol 4-phosphate (MEP).</text>
</comment>
<dbReference type="GO" id="GO:0030604">
    <property type="term" value="F:1-deoxy-D-xylulose-5-phosphate reductoisomerase activity"/>
    <property type="evidence" value="ECO:0007669"/>
    <property type="project" value="UniProtKB-UniRule"/>
</dbReference>
<dbReference type="InterPro" id="IPR013512">
    <property type="entry name" value="DXP_reductoisomerase_N"/>
</dbReference>
<dbReference type="FunFam" id="3.40.50.720:FF:000045">
    <property type="entry name" value="1-deoxy-D-xylulose 5-phosphate reductoisomerase"/>
    <property type="match status" value="1"/>
</dbReference>
<feature type="binding site" evidence="9">
    <location>
        <position position="160"/>
    </location>
    <ligand>
        <name>1-deoxy-D-xylulose 5-phosphate</name>
        <dbReference type="ChEBI" id="CHEBI:57792"/>
    </ligand>
</feature>
<dbReference type="AlphaFoldDB" id="G7QAD7"/>
<feature type="binding site" evidence="9">
    <location>
        <position position="187"/>
    </location>
    <ligand>
        <name>1-deoxy-D-xylulose 5-phosphate</name>
        <dbReference type="ChEBI" id="CHEBI:57792"/>
    </ligand>
</feature>
<feature type="binding site" evidence="9">
    <location>
        <position position="47"/>
    </location>
    <ligand>
        <name>NADPH</name>
        <dbReference type="ChEBI" id="CHEBI:57783"/>
    </ligand>
</feature>
<feature type="binding site" evidence="9">
    <location>
        <position position="255"/>
    </location>
    <ligand>
        <name>1-deoxy-D-xylulose 5-phosphate</name>
        <dbReference type="ChEBI" id="CHEBI:57792"/>
    </ligand>
</feature>
<dbReference type="InterPro" id="IPR003821">
    <property type="entry name" value="DXP_reductoisomerase"/>
</dbReference>
<name>G7QAD7_9BACT</name>
<evidence type="ECO:0000256" key="3">
    <source>
        <dbReference type="ARBA" id="ARBA00022723"/>
    </source>
</evidence>
<dbReference type="NCBIfam" id="TIGR00243">
    <property type="entry name" value="Dxr"/>
    <property type="match status" value="1"/>
</dbReference>
<dbReference type="PANTHER" id="PTHR30525">
    <property type="entry name" value="1-DEOXY-D-XYLULOSE 5-PHOSPHATE REDUCTOISOMERASE"/>
    <property type="match status" value="1"/>
</dbReference>
<comment type="cofactor">
    <cofactor evidence="9">
        <name>Mg(2+)</name>
        <dbReference type="ChEBI" id="CHEBI:18420"/>
    </cofactor>
    <cofactor evidence="9">
        <name>Mn(2+)</name>
        <dbReference type="ChEBI" id="CHEBI:29035"/>
    </cofactor>
</comment>
<comment type="similarity">
    <text evidence="2 9">Belongs to the DXR family.</text>
</comment>
<feature type="binding site" evidence="9">
    <location>
        <position position="46"/>
    </location>
    <ligand>
        <name>NADPH</name>
        <dbReference type="ChEBI" id="CHEBI:57783"/>
    </ligand>
</feature>
<comment type="pathway">
    <text evidence="1 9">Isoprenoid biosynthesis; isopentenyl diphosphate biosynthesis via DXP pathway; isopentenyl diphosphate from 1-deoxy-D-xylulose 5-phosphate: step 1/6.</text>
</comment>
<keyword evidence="6 9" id="KW-0464">Manganese</keyword>
<feature type="domain" description="1-deoxy-D-xylulose 5-phosphate reductoisomerase C-terminal" evidence="11">
    <location>
        <begin position="181"/>
        <end position="267"/>
    </location>
</feature>
<keyword evidence="4 9" id="KW-0521">NADP</keyword>
<dbReference type="PANTHER" id="PTHR30525:SF0">
    <property type="entry name" value="1-DEOXY-D-XYLULOSE 5-PHOSPHATE REDUCTOISOMERASE, CHLOROPLASTIC"/>
    <property type="match status" value="1"/>
</dbReference>
<evidence type="ECO:0000256" key="2">
    <source>
        <dbReference type="ARBA" id="ARBA00006825"/>
    </source>
</evidence>
<dbReference type="SUPFAM" id="SSF51735">
    <property type="entry name" value="NAD(P)-binding Rossmann-fold domains"/>
    <property type="match status" value="1"/>
</dbReference>
<comment type="catalytic activity">
    <reaction evidence="8">
        <text>2-C-methyl-D-erythritol 4-phosphate + NADP(+) = 1-deoxy-D-xylulose 5-phosphate + NADPH + H(+)</text>
        <dbReference type="Rhea" id="RHEA:13717"/>
        <dbReference type="ChEBI" id="CHEBI:15378"/>
        <dbReference type="ChEBI" id="CHEBI:57783"/>
        <dbReference type="ChEBI" id="CHEBI:57792"/>
        <dbReference type="ChEBI" id="CHEBI:58262"/>
        <dbReference type="ChEBI" id="CHEBI:58349"/>
        <dbReference type="EC" id="1.1.1.267"/>
    </reaction>
    <physiologicalReaction direction="right-to-left" evidence="8">
        <dbReference type="Rhea" id="RHEA:13719"/>
    </physiologicalReaction>
</comment>
<feature type="binding site" evidence="9">
    <location>
        <position position="214"/>
    </location>
    <ligand>
        <name>1-deoxy-D-xylulose 5-phosphate</name>
        <dbReference type="ChEBI" id="CHEBI:57792"/>
    </ligand>
</feature>
<organism evidence="13 14">
    <name type="scientific">Solidesulfovibrio carbinoliphilus subsp. oakridgensis</name>
    <dbReference type="NCBI Taxonomy" id="694327"/>
    <lineage>
        <taxon>Bacteria</taxon>
        <taxon>Pseudomonadati</taxon>
        <taxon>Thermodesulfobacteriota</taxon>
        <taxon>Desulfovibrionia</taxon>
        <taxon>Desulfovibrionales</taxon>
        <taxon>Desulfovibrionaceae</taxon>
        <taxon>Solidesulfovibrio</taxon>
    </lineage>
</organism>
<dbReference type="GO" id="GO:0030145">
    <property type="term" value="F:manganese ion binding"/>
    <property type="evidence" value="ECO:0007669"/>
    <property type="project" value="TreeGrafter"/>
</dbReference>
<dbReference type="GO" id="GO:0051484">
    <property type="term" value="P:isopentenyl diphosphate biosynthetic process, methylerythritol 4-phosphate pathway involved in terpenoid biosynthetic process"/>
    <property type="evidence" value="ECO:0007669"/>
    <property type="project" value="UniProtKB-ARBA"/>
</dbReference>
<evidence type="ECO:0000256" key="5">
    <source>
        <dbReference type="ARBA" id="ARBA00023002"/>
    </source>
</evidence>
<dbReference type="eggNOG" id="COG0743">
    <property type="taxonomic scope" value="Bacteria"/>
</dbReference>
<dbReference type="Gene3D" id="1.10.1740.10">
    <property type="match status" value="1"/>
</dbReference>
<sequence>MTRHPAGQPALVPTSPAPAPAGDGYISSLAVAAPDRPRRLAVLGATGSIGVSALRVAAEHPDRYAVAGLAGATNVQLLAEQAAAFRPPVLAVLTEAGARALAALLPAGYRPDILVGPEGYAAMARLPEADVVVSAIVGAAGLVPTLAAVAAGKVVALANKESLVLAGDLIRELARSSGAVILPVDSEHNALFQALGGAGLPDLPLVERLVLTASGGPFRTMPRAALEAATPAMALNHPTWSMGPKISVDSATLMNKGLEVIEACRLYGLPVSQVEVVVHPQSIVHSLAQLHDGSLLAHLGPPDMRVAIAYCLGYPERLPLSGPRVDLVKLASLTFEAPREDAFPCLSLARQALAAGPSHTVVLNAANEAAVALFLAGELPFMAIATTIEAALAAHAGCPVADARAIMDLDGRVRDAATKRAKGRK</sequence>
<keyword evidence="5 9" id="KW-0560">Oxidoreductase</keyword>
<feature type="binding site" evidence="9">
    <location>
        <position position="74"/>
    </location>
    <ligand>
        <name>NADPH</name>
        <dbReference type="ChEBI" id="CHEBI:57783"/>
    </ligand>
</feature>
<proteinExistence type="inferred from homology"/>
<dbReference type="Pfam" id="PF13288">
    <property type="entry name" value="DXPR_C"/>
    <property type="match status" value="1"/>
</dbReference>
<keyword evidence="3 9" id="KW-0479">Metal-binding</keyword>
<feature type="binding site" evidence="9">
    <location>
        <position position="48"/>
    </location>
    <ligand>
        <name>NADPH</name>
        <dbReference type="ChEBI" id="CHEBI:57783"/>
    </ligand>
</feature>
<feature type="binding site" evidence="9">
    <location>
        <position position="259"/>
    </location>
    <ligand>
        <name>Mn(2+)</name>
        <dbReference type="ChEBI" id="CHEBI:29035"/>
    </ligand>
</feature>
<dbReference type="OrthoDB" id="9806546at2"/>
<dbReference type="SUPFAM" id="SSF55347">
    <property type="entry name" value="Glyceraldehyde-3-phosphate dehydrogenase-like, C-terminal domain"/>
    <property type="match status" value="1"/>
</dbReference>
<keyword evidence="9" id="KW-0460">Magnesium</keyword>
<evidence type="ECO:0000256" key="7">
    <source>
        <dbReference type="ARBA" id="ARBA00023229"/>
    </source>
</evidence>
<protein>
    <recommendedName>
        <fullName evidence="9">1-deoxy-D-xylulose 5-phosphate reductoisomerase</fullName>
        <shortName evidence="9">DXP reductoisomerase</shortName>
        <ecNumber evidence="9">1.1.1.267</ecNumber>
    </recommendedName>
    <alternativeName>
        <fullName evidence="9">1-deoxyxylulose-5-phosphate reductoisomerase</fullName>
    </alternativeName>
    <alternativeName>
        <fullName evidence="9">2-C-methyl-D-erythritol 4-phosphate synthase</fullName>
    </alternativeName>
</protein>
<dbReference type="HAMAP" id="MF_00183">
    <property type="entry name" value="DXP_reductoisom"/>
    <property type="match status" value="1"/>
</dbReference>
<feature type="domain" description="DXP reductoisomerase C-terminal" evidence="12">
    <location>
        <begin position="299"/>
        <end position="415"/>
    </location>
</feature>
<evidence type="ECO:0000256" key="4">
    <source>
        <dbReference type="ARBA" id="ARBA00022857"/>
    </source>
</evidence>
<dbReference type="Pfam" id="PF02670">
    <property type="entry name" value="DXP_reductoisom"/>
    <property type="match status" value="1"/>
</dbReference>
<keyword evidence="7 9" id="KW-0414">Isoprene biosynthesis</keyword>
<evidence type="ECO:0000259" key="10">
    <source>
        <dbReference type="Pfam" id="PF02670"/>
    </source>
</evidence>
<gene>
    <name evidence="9" type="primary">dxr</name>
    <name evidence="13" type="ORF">DFW101_2686</name>
</gene>
<feature type="binding site" evidence="9">
    <location>
        <position position="186"/>
    </location>
    <ligand>
        <name>1-deoxy-D-xylulose 5-phosphate</name>
        <dbReference type="ChEBI" id="CHEBI:57792"/>
    </ligand>
</feature>
<feature type="binding site" evidence="9">
    <location>
        <position position="161"/>
    </location>
    <ligand>
        <name>NADPH</name>
        <dbReference type="ChEBI" id="CHEBI:57783"/>
    </ligand>
</feature>
<evidence type="ECO:0000259" key="12">
    <source>
        <dbReference type="Pfam" id="PF13288"/>
    </source>
</evidence>
<feature type="binding site" evidence="9">
    <location>
        <position position="159"/>
    </location>
    <ligand>
        <name>NADPH</name>
        <dbReference type="ChEBI" id="CHEBI:57783"/>
    </ligand>
</feature>
<feature type="domain" description="1-deoxy-D-xylulose 5-phosphate reductoisomerase N-terminal" evidence="10">
    <location>
        <begin position="40"/>
        <end position="167"/>
    </location>
</feature>
<feature type="binding site" evidence="9">
    <location>
        <position position="187"/>
    </location>
    <ligand>
        <name>Mn(2+)</name>
        <dbReference type="ChEBI" id="CHEBI:29035"/>
    </ligand>
</feature>
<evidence type="ECO:0000256" key="1">
    <source>
        <dbReference type="ARBA" id="ARBA00005094"/>
    </source>
</evidence>
<dbReference type="GO" id="GO:0016853">
    <property type="term" value="F:isomerase activity"/>
    <property type="evidence" value="ECO:0007669"/>
    <property type="project" value="UniProtKB-KW"/>
</dbReference>
<feature type="binding site" evidence="9">
    <location>
        <position position="237"/>
    </location>
    <ligand>
        <name>1-deoxy-D-xylulose 5-phosphate</name>
        <dbReference type="ChEBI" id="CHEBI:57792"/>
    </ligand>
</feature>
<dbReference type="InterPro" id="IPR026877">
    <property type="entry name" value="DXPR_C"/>
</dbReference>
<dbReference type="EC" id="1.1.1.267" evidence="9"/>
<evidence type="ECO:0000313" key="13">
    <source>
        <dbReference type="EMBL" id="EHJ48690.1"/>
    </source>
</evidence>
<dbReference type="STRING" id="694327.DFW101_2686"/>
<feature type="binding site" evidence="9">
    <location>
        <position position="72"/>
    </location>
    <ligand>
        <name>NADPH</name>
        <dbReference type="ChEBI" id="CHEBI:57783"/>
    </ligand>
</feature>
<comment type="caution">
    <text evidence="9">Lacks conserved residue(s) required for the propagation of feature annotation.</text>
</comment>
<evidence type="ECO:0000256" key="6">
    <source>
        <dbReference type="ARBA" id="ARBA00023211"/>
    </source>
</evidence>
<dbReference type="HOGENOM" id="CLU_035714_0_1_7"/>
<dbReference type="GO" id="GO:0070402">
    <property type="term" value="F:NADPH binding"/>
    <property type="evidence" value="ECO:0007669"/>
    <property type="project" value="InterPro"/>
</dbReference>
<dbReference type="InterPro" id="IPR013644">
    <property type="entry name" value="DXP_reductoisomerase_C"/>
</dbReference>
<reference evidence="14" key="1">
    <citation type="journal article" date="2015" name="Genome Announc.">
        <title>High-Quality Draft Genome Sequence of Desulfovibrio carbinoliphilus FW-101-2B, an Organic Acid-Oxidizing Sulfate-Reducing Bacterium Isolated from Uranium(VI)-Contaminated Groundwater.</title>
        <authorList>
            <person name="Ramsay B.D."/>
            <person name="Hwang C."/>
            <person name="Woo H.L."/>
            <person name="Carroll S.L."/>
            <person name="Lucas S."/>
            <person name="Han J."/>
            <person name="Lapidus A.L."/>
            <person name="Cheng J.F."/>
            <person name="Goodwin L.A."/>
            <person name="Pitluck S."/>
            <person name="Peters L."/>
            <person name="Chertkov O."/>
            <person name="Held B."/>
            <person name="Detter J.C."/>
            <person name="Han C.S."/>
            <person name="Tapia R."/>
            <person name="Land M.L."/>
            <person name="Hauser L.J."/>
            <person name="Kyrpides N.C."/>
            <person name="Ivanova N.N."/>
            <person name="Mikhailova N."/>
            <person name="Pagani I."/>
            <person name="Woyke T."/>
            <person name="Arkin A.P."/>
            <person name="Dehal P."/>
            <person name="Chivian D."/>
            <person name="Criddle C.S."/>
            <person name="Wu W."/>
            <person name="Chakraborty R."/>
            <person name="Hazen T.C."/>
            <person name="Fields M.W."/>
        </authorList>
    </citation>
    <scope>NUCLEOTIDE SEQUENCE [LARGE SCALE GENOMIC DNA]</scope>
    <source>
        <strain evidence="14">FW-101-2B</strain>
    </source>
</reference>
<dbReference type="Gene3D" id="3.40.50.720">
    <property type="entry name" value="NAD(P)-binding Rossmann-like Domain"/>
    <property type="match status" value="1"/>
</dbReference>
<dbReference type="Pfam" id="PF08436">
    <property type="entry name" value="DXP_redisom_C"/>
    <property type="match status" value="1"/>
</dbReference>
<dbReference type="RefSeq" id="WP_009182054.1">
    <property type="nucleotide sequence ID" value="NZ_CM001368.1"/>
</dbReference>
<keyword evidence="14" id="KW-1185">Reference proteome</keyword>
<dbReference type="InterPro" id="IPR036291">
    <property type="entry name" value="NAD(P)-bd_dom_sf"/>
</dbReference>
<feature type="binding site" evidence="9">
    <location>
        <position position="185"/>
    </location>
    <ligand>
        <name>Mn(2+)</name>
        <dbReference type="ChEBI" id="CHEBI:29035"/>
    </ligand>
</feature>
<dbReference type="Proteomes" id="UP000004662">
    <property type="component" value="Chromosome"/>
</dbReference>
<feature type="binding site" evidence="9">
    <location>
        <position position="259"/>
    </location>
    <ligand>
        <name>1-deoxy-D-xylulose 5-phosphate</name>
        <dbReference type="ChEBI" id="CHEBI:57792"/>
    </ligand>
</feature>
<dbReference type="PIRSF" id="PIRSF006205">
    <property type="entry name" value="Dxp_reductismrs"/>
    <property type="match status" value="1"/>
</dbReference>
<dbReference type="InterPro" id="IPR036169">
    <property type="entry name" value="DXPR_C_sf"/>
</dbReference>
<accession>G7QAD7</accession>
<evidence type="ECO:0000256" key="8">
    <source>
        <dbReference type="ARBA" id="ARBA00048543"/>
    </source>
</evidence>
<evidence type="ECO:0000256" key="9">
    <source>
        <dbReference type="HAMAP-Rule" id="MF_00183"/>
    </source>
</evidence>
<feature type="binding site" evidence="9">
    <location>
        <position position="49"/>
    </location>
    <ligand>
        <name>NADPH</name>
        <dbReference type="ChEBI" id="CHEBI:57783"/>
    </ligand>
</feature>
<dbReference type="UniPathway" id="UPA00056">
    <property type="reaction ID" value="UER00092"/>
</dbReference>
<feature type="binding site" evidence="9">
    <location>
        <position position="256"/>
    </location>
    <ligand>
        <name>1-deoxy-D-xylulose 5-phosphate</name>
        <dbReference type="ChEBI" id="CHEBI:57792"/>
    </ligand>
</feature>
<dbReference type="SUPFAM" id="SSF69055">
    <property type="entry name" value="1-deoxy-D-xylulose-5-phosphate reductoisomerase, C-terminal domain"/>
    <property type="match status" value="1"/>
</dbReference>
<evidence type="ECO:0000313" key="14">
    <source>
        <dbReference type="Proteomes" id="UP000004662"/>
    </source>
</evidence>
<feature type="binding site" evidence="9">
    <location>
        <position position="250"/>
    </location>
    <ligand>
        <name>1-deoxy-D-xylulose 5-phosphate</name>
        <dbReference type="ChEBI" id="CHEBI:57792"/>
    </ligand>
</feature>